<comment type="subcellular location">
    <subcellularLocation>
        <location evidence="1">Secreted</location>
        <location evidence="1">Cell wall</location>
    </subcellularLocation>
</comment>
<evidence type="ECO:0000256" key="11">
    <source>
        <dbReference type="PROSITE-ProRule" id="PRU10040"/>
    </source>
</evidence>
<dbReference type="GO" id="GO:0004857">
    <property type="term" value="F:enzyme inhibitor activity"/>
    <property type="evidence" value="ECO:0007669"/>
    <property type="project" value="InterPro"/>
</dbReference>
<dbReference type="PANTHER" id="PTHR31707">
    <property type="entry name" value="PECTINESTERASE"/>
    <property type="match status" value="1"/>
</dbReference>
<feature type="active site" evidence="11">
    <location>
        <position position="315"/>
    </location>
</feature>
<evidence type="ECO:0000256" key="9">
    <source>
        <dbReference type="ARBA" id="ARBA00023316"/>
    </source>
</evidence>
<gene>
    <name evidence="14" type="ORF">E3N88_30797</name>
</gene>
<dbReference type="SUPFAM" id="SSF101148">
    <property type="entry name" value="Plant invertase/pectin methylesterase inhibitor"/>
    <property type="match status" value="1"/>
</dbReference>
<dbReference type="Pfam" id="PF01095">
    <property type="entry name" value="Pectinesterase"/>
    <property type="match status" value="6"/>
</dbReference>
<dbReference type="Gene3D" id="1.20.140.40">
    <property type="entry name" value="Invertase/pectin methylesterase inhibitor family protein"/>
    <property type="match status" value="1"/>
</dbReference>
<feature type="domain" description="Pectinesterase catalytic" evidence="12">
    <location>
        <begin position="1364"/>
        <end position="1662"/>
    </location>
</feature>
<keyword evidence="15" id="KW-1185">Reference proteome</keyword>
<evidence type="ECO:0000259" key="13">
    <source>
        <dbReference type="Pfam" id="PF04043"/>
    </source>
</evidence>
<comment type="similarity">
    <text evidence="4">In the C-terminal section; belongs to the pectinesterase family.</text>
</comment>
<dbReference type="GO" id="GO:0045490">
    <property type="term" value="P:pectin catabolic process"/>
    <property type="evidence" value="ECO:0007669"/>
    <property type="project" value="UniProtKB-UniPathway"/>
</dbReference>
<dbReference type="InterPro" id="IPR012334">
    <property type="entry name" value="Pectin_lyas_fold"/>
</dbReference>
<evidence type="ECO:0000313" key="14">
    <source>
        <dbReference type="EMBL" id="KAD3641573.1"/>
    </source>
</evidence>
<dbReference type="OrthoDB" id="2019149at2759"/>
<evidence type="ECO:0000256" key="4">
    <source>
        <dbReference type="ARBA" id="ARBA00007786"/>
    </source>
</evidence>
<feature type="active site" evidence="11">
    <location>
        <position position="2315"/>
    </location>
</feature>
<comment type="catalytic activity">
    <reaction evidence="10">
        <text>[(1-&gt;4)-alpha-D-galacturonosyl methyl ester](n) + n H2O = [(1-&gt;4)-alpha-D-galacturonosyl](n) + n methanol + n H(+)</text>
        <dbReference type="Rhea" id="RHEA:22380"/>
        <dbReference type="Rhea" id="RHEA-COMP:14570"/>
        <dbReference type="Rhea" id="RHEA-COMP:14573"/>
        <dbReference type="ChEBI" id="CHEBI:15377"/>
        <dbReference type="ChEBI" id="CHEBI:15378"/>
        <dbReference type="ChEBI" id="CHEBI:17790"/>
        <dbReference type="ChEBI" id="CHEBI:140522"/>
        <dbReference type="ChEBI" id="CHEBI:140523"/>
        <dbReference type="EC" id="3.1.1.11"/>
    </reaction>
</comment>
<evidence type="ECO:0000256" key="7">
    <source>
        <dbReference type="ARBA" id="ARBA00022801"/>
    </source>
</evidence>
<dbReference type="PROSITE" id="PS00503">
    <property type="entry name" value="PECTINESTERASE_2"/>
    <property type="match status" value="6"/>
</dbReference>
<dbReference type="GO" id="GO:0042545">
    <property type="term" value="P:cell wall modification"/>
    <property type="evidence" value="ECO:0007669"/>
    <property type="project" value="InterPro"/>
</dbReference>
<dbReference type="Proteomes" id="UP000326396">
    <property type="component" value="Linkage Group LG5"/>
</dbReference>
<feature type="active site" evidence="11">
    <location>
        <position position="1115"/>
    </location>
</feature>
<keyword evidence="7" id="KW-0378">Hydrolase</keyword>
<dbReference type="PROSITE" id="PS00800">
    <property type="entry name" value="PECTINESTERASE_1"/>
    <property type="match status" value="6"/>
</dbReference>
<comment type="caution">
    <text evidence="14">The sequence shown here is derived from an EMBL/GenBank/DDBJ whole genome shotgun (WGS) entry which is preliminary data.</text>
</comment>
<reference evidence="14 15" key="1">
    <citation type="submission" date="2019-05" db="EMBL/GenBank/DDBJ databases">
        <title>Mikania micrantha, genome provides insights into the molecular mechanism of rapid growth.</title>
        <authorList>
            <person name="Liu B."/>
        </authorList>
    </citation>
    <scope>NUCLEOTIDE SEQUENCE [LARGE SCALE GENOMIC DNA]</scope>
    <source>
        <strain evidence="14">NLD-2019</strain>
        <tissue evidence="14">Leaf</tissue>
    </source>
</reference>
<dbReference type="UniPathway" id="UPA00545">
    <property type="reaction ID" value="UER00823"/>
</dbReference>
<sequence>MPKTYLKQFYCITSFIFFTFYKGASFCDESRFITLCNSIIGPESESHDSGIKASQAQDALKCFLDTPRAMFEDQTKAFLIDCLELYGDVTYHLNLSTSHMNPTDVKQWLSASAINHQTCVNGFNNPKFSELFQDILVGYKPNIFTTHDHDLLQLADEGGTTRVNLVVAQDGSGDFTTITEALEAAENQRIGTDRFVIYVKAGIYKETIVIKRSMANLMLRGDGIDATVITNDKNIYEGLLTSKTATVQVWGQGFVAIGLTFENTSGPEKEQAIALLSASDLSFFYKCSFKGYQDTLCLHEHRQFYRECDIYGTVDFIFGDASAVLQNCNIYVRTPLPGQQNTITAQGRKDSSSNTGFVIHESRVLPDPDSALTDESVKTFLGRPWRNYSRVLYLKCDLDIEIDPAGWLSFRGNSTYDNVFYAEYMNTGMGADTSGRITWPGYHILTTYEEAKQFSVRVFLLGGSWIPETGLPCLFEVVKRDSLLLSNQVPLIIRALKSFIKLTDVKQWLSASAINHQTCVNGFNNPKFSELFQDILVGYKPNIFTTHDHDLLQLADEGGTTRVNLVVAQDGSGDFTTITEALEAAENQRIGTDRFVIYVKAGIYKETIVIKRSMANLMLRGDGIDATVITNDKNIYEGLLTSKTATVQVWGQGFVAIGLTFENTSGPEKEQAIALLSASDLSFFYKCSFKGYQDTLCLHEHRQFYRECDIYGTVDFIFGDASAVLQNCNIYVRTPLPGQQNTITAQGRKDSSSNTGFVIHESRVLPDPDSALTDESVKTFLGRPWRNYSRVLYLKCDLDIEIDPAGWLSFRGNSTYDNVFYAEYMNTGMGADTSGRITWPGYHILTTYEEAKQFSVRVFLLGGSWIPETGLPCLFEVVKRDSLLLSNQVPLIIRALKSFIKLTDVKQWLSASAINHQTCVNGFNNPKFSELFQDILVGYKPNIFTTHDHDLLQLADEGGTTRVNLVVAQDGSGDFTTITEALEAAENQRIGTDRFVIYVKAGIYKETIVIKRSMANLMLRGDGIDATVITNDKNIYEGLLTSKTATVQVWGQGFVAIGLTFENTSGPEKEQAIALLSASDLSFFYKCSFKGYQDTLCLHEHRQFYRECDIYGTVDFIFGDASAVLQNCNIYVRTPLPGQQNTITAQGRKDSSSNTGFVIHESRVLPDPDSALTDESVKTFLGRPWRNYSRVLYLKCDLDIEIDPAGWLSFRGNSTYDNVFYAEYMNTGMGADTSGRITWPGYHILTTYEEAKQFSVRVFLLGGSWIPETGLPCLFEVVKRDSLLLSNQVPLIIRALKSFIKLTDVKQWLSASAINHQTCVNGFNNPKFSELFQDILVGYKPNIFTTHDHDLLQLADEGGTTRVNLVVAQDGSGDFTTITEALEAAENQRIGTDRFVIYVKAGIYKETIVIKRSMANLMLRGDGIDATVITNDKNIYEGLLTSKTATVQVWGQGFVAIGLTFENTSGPEKEQAIALLSASDLSFFYKCSFKGYQDTLCLHEHRQFYRECDIYGTVDFIFGDASAVLQNCNIYVRTPLPGQQNTITAQGRKDSSSNTGFVIHESRVLPDPDSALTDESVKTFLGRPWRNYSRVLYLKCDLDIEIDPAGWLSFRGNSTYDNVFYAEYMNTGMGADTSGRITWPGYHILTTYEEAKQFSVRVFLLGGSWIPETGLPCLFEVVKRDSLLLSNQVPLIIRALKSFIKLTDVKQWLSASAINHQTCVNGFNNPKFSELFQDILVGYKPNIFTTHDHDLLQLADEGGTTRVNLVVAQDGSGDFTTITEALEAAENQRIGTDRFVIYVKAGIYKETIVIKRSMANLMLRGDGIDATVITNDKNIYEGLLTSKTATVQVWGQGFVAIGLTFENTSGPEKEQAIALLSASDLSFFYKCSFKGYQDTLCLHEHRQFYRECDIYGTVDFIFGDASAVLQNCNIYVRTPLPGQQNTITAQGRKDSSSNTGFVIHESRVLPDPDSALTDESVKTFLGRPWRNYSRVLYLKCDLDIEIDPAGWLSFRGNSTYDNVFYAEYMNTGMGADTSGRITWPGYHILTTYEEAKQFSVRVFLLGGSWIPETGLPCLFEVVKRDSLLLSNQVPLIIRALKSFIKLTDVKQWLSASAINHQTCVNGFNNPKFSELFQDILVGYKPNIFTTHDHDLLQLADEGGTTRVNLVVAQDGSGDFTTITEALEAAENQRIGTDRFVIYVKAGIYKETIVIKRSMANLMLRGDGIDATVITNDKNIYEGLLTSKTATVQVWGQGFVAIGLTFENTSGPEKEQAIALLSASDLSFFYKCSFKGYQDTLCLHEHRQFYRECDIYGTVDFIFGDASAVLQNCNIYVRTPLPGQQNTITAQGRKDSSSNTGFVIHESRVLPDPDSALTDESVKTFLGRPWRNYSRVLYLKCDLDIEIDPAGWLSFRGNSTYDNVFYAEYMNTGMGADTSGRITWPGYHILTTYEEAKQFSVRVFLLGGSWIPETGLPCLFEVVKRDSLLLSNQVPLIIRALKKVSTLVSLQHFLKTTFVGGDEVDVWWFPKRMIGKSLEMVAQDKIAVSFFSRSGRLVYVAKVEAAIAIGFDDFIADALRGTCLYYLPAVLGVAKALDQIKLPGVEIK</sequence>
<dbReference type="InterPro" id="IPR035513">
    <property type="entry name" value="Invertase/methylesterase_inhib"/>
</dbReference>
<dbReference type="InterPro" id="IPR018040">
    <property type="entry name" value="Pectinesterase_Tyr_AS"/>
</dbReference>
<name>A0A5N6MN37_9ASTR</name>
<evidence type="ECO:0000256" key="5">
    <source>
        <dbReference type="ARBA" id="ARBA00013229"/>
    </source>
</evidence>
<comment type="similarity">
    <text evidence="3">In the N-terminal section; belongs to the PMEI family.</text>
</comment>
<dbReference type="InterPro" id="IPR000070">
    <property type="entry name" value="Pectinesterase_cat"/>
</dbReference>
<feature type="domain" description="Pectinesterase catalytic" evidence="12">
    <location>
        <begin position="964"/>
        <end position="1262"/>
    </location>
</feature>
<accession>A0A5N6MN37</accession>
<dbReference type="InterPro" id="IPR011050">
    <property type="entry name" value="Pectin_lyase_fold/virulence"/>
</dbReference>
<dbReference type="SUPFAM" id="SSF51126">
    <property type="entry name" value="Pectin lyase-like"/>
    <property type="match status" value="6"/>
</dbReference>
<feature type="domain" description="Pectinesterase catalytic" evidence="12">
    <location>
        <begin position="1764"/>
        <end position="2062"/>
    </location>
</feature>
<keyword evidence="6" id="KW-0964">Secreted</keyword>
<feature type="active site" evidence="11">
    <location>
        <position position="715"/>
    </location>
</feature>
<keyword evidence="9" id="KW-0961">Cell wall biogenesis/degradation</keyword>
<evidence type="ECO:0000313" key="15">
    <source>
        <dbReference type="Proteomes" id="UP000326396"/>
    </source>
</evidence>
<evidence type="ECO:0000256" key="6">
    <source>
        <dbReference type="ARBA" id="ARBA00022512"/>
    </source>
</evidence>
<feature type="active site" evidence="11">
    <location>
        <position position="1915"/>
    </location>
</feature>
<dbReference type="EMBL" id="SZYD01000015">
    <property type="protein sequence ID" value="KAD3641573.1"/>
    <property type="molecule type" value="Genomic_DNA"/>
</dbReference>
<feature type="active site" evidence="11">
    <location>
        <position position="1515"/>
    </location>
</feature>
<evidence type="ECO:0000256" key="2">
    <source>
        <dbReference type="ARBA" id="ARBA00005184"/>
    </source>
</evidence>
<keyword evidence="8" id="KW-0063">Aspartyl esterase</keyword>
<evidence type="ECO:0000256" key="3">
    <source>
        <dbReference type="ARBA" id="ARBA00006027"/>
    </source>
</evidence>
<dbReference type="InterPro" id="IPR033131">
    <property type="entry name" value="Pectinesterase_Asp_AS"/>
</dbReference>
<dbReference type="EC" id="3.1.1.11" evidence="5"/>
<feature type="domain" description="Pectinesterase inhibitor" evidence="13">
    <location>
        <begin position="25"/>
        <end position="126"/>
    </location>
</feature>
<organism evidence="14 15">
    <name type="scientific">Mikania micrantha</name>
    <name type="common">bitter vine</name>
    <dbReference type="NCBI Taxonomy" id="192012"/>
    <lineage>
        <taxon>Eukaryota</taxon>
        <taxon>Viridiplantae</taxon>
        <taxon>Streptophyta</taxon>
        <taxon>Embryophyta</taxon>
        <taxon>Tracheophyta</taxon>
        <taxon>Spermatophyta</taxon>
        <taxon>Magnoliopsida</taxon>
        <taxon>eudicotyledons</taxon>
        <taxon>Gunneridae</taxon>
        <taxon>Pentapetalae</taxon>
        <taxon>asterids</taxon>
        <taxon>campanulids</taxon>
        <taxon>Asterales</taxon>
        <taxon>Asteraceae</taxon>
        <taxon>Asteroideae</taxon>
        <taxon>Heliantheae alliance</taxon>
        <taxon>Eupatorieae</taxon>
        <taxon>Mikania</taxon>
    </lineage>
</organism>
<evidence type="ECO:0000256" key="10">
    <source>
        <dbReference type="ARBA" id="ARBA00047928"/>
    </source>
</evidence>
<dbReference type="Pfam" id="PF04043">
    <property type="entry name" value="PMEI"/>
    <property type="match status" value="1"/>
</dbReference>
<evidence type="ECO:0000256" key="8">
    <source>
        <dbReference type="ARBA" id="ARBA00023085"/>
    </source>
</evidence>
<protein>
    <recommendedName>
        <fullName evidence="5">pectinesterase</fullName>
        <ecNumber evidence="5">3.1.1.11</ecNumber>
    </recommendedName>
</protein>
<dbReference type="InterPro" id="IPR006501">
    <property type="entry name" value="Pectinesterase_inhib_dom"/>
</dbReference>
<dbReference type="Gene3D" id="2.160.20.10">
    <property type="entry name" value="Single-stranded right-handed beta-helix, Pectin lyase-like"/>
    <property type="match status" value="6"/>
</dbReference>
<feature type="domain" description="Pectinesterase catalytic" evidence="12">
    <location>
        <begin position="564"/>
        <end position="862"/>
    </location>
</feature>
<dbReference type="FunFam" id="2.160.20.10:FF:000001">
    <property type="entry name" value="Pectinesterase"/>
    <property type="match status" value="6"/>
</dbReference>
<keyword evidence="6" id="KW-0134">Cell wall</keyword>
<dbReference type="GO" id="GO:0030599">
    <property type="term" value="F:pectinesterase activity"/>
    <property type="evidence" value="ECO:0007669"/>
    <property type="project" value="UniProtKB-EC"/>
</dbReference>
<evidence type="ECO:0000256" key="1">
    <source>
        <dbReference type="ARBA" id="ARBA00004191"/>
    </source>
</evidence>
<evidence type="ECO:0000259" key="12">
    <source>
        <dbReference type="Pfam" id="PF01095"/>
    </source>
</evidence>
<feature type="domain" description="Pectinesterase catalytic" evidence="12">
    <location>
        <begin position="2164"/>
        <end position="2462"/>
    </location>
</feature>
<feature type="domain" description="Pectinesterase catalytic" evidence="12">
    <location>
        <begin position="164"/>
        <end position="462"/>
    </location>
</feature>
<comment type="pathway">
    <text evidence="2">Glycan metabolism; pectin degradation; 2-dehydro-3-deoxy-D-gluconate from pectin: step 1/5.</text>
</comment>
<proteinExistence type="inferred from homology"/>